<dbReference type="Gene3D" id="1.20.140.10">
    <property type="entry name" value="Butyryl-CoA Dehydrogenase, subunit A, domain 3"/>
    <property type="match status" value="1"/>
</dbReference>
<feature type="domain" description="Acyl-CoA dehydrogenase/oxidase N-terminal" evidence="3">
    <location>
        <begin position="12"/>
        <end position="124"/>
    </location>
</feature>
<dbReference type="SUPFAM" id="SSF56645">
    <property type="entry name" value="Acyl-CoA dehydrogenase NM domain-like"/>
    <property type="match status" value="1"/>
</dbReference>
<dbReference type="Proteomes" id="UP000012488">
    <property type="component" value="Chromosome"/>
</dbReference>
<dbReference type="InterPro" id="IPR037069">
    <property type="entry name" value="AcylCoA_DH/ox_N_sf"/>
</dbReference>
<accession>A0A6B9FT00</accession>
<evidence type="ECO:0000256" key="1">
    <source>
        <dbReference type="ARBA" id="ARBA00023002"/>
    </source>
</evidence>
<dbReference type="Pfam" id="PF02771">
    <property type="entry name" value="Acyl-CoA_dh_N"/>
    <property type="match status" value="1"/>
</dbReference>
<dbReference type="OrthoDB" id="9775090at2"/>
<dbReference type="RefSeq" id="WP_010683956.1">
    <property type="nucleotide sequence ID" value="NZ_CP043538.1"/>
</dbReference>
<dbReference type="InterPro" id="IPR006091">
    <property type="entry name" value="Acyl-CoA_Oxase/DH_mid-dom"/>
</dbReference>
<dbReference type="InterPro" id="IPR006089">
    <property type="entry name" value="Acyl-CoA_DH_CS"/>
</dbReference>
<dbReference type="Gene3D" id="1.10.540.10">
    <property type="entry name" value="Acyl-CoA dehydrogenase/oxidase, N-terminal domain"/>
    <property type="match status" value="1"/>
</dbReference>
<sequence>MERFSFPDAPPSPEAKQLRAEIRAFLRDELKDMPAEARTGSWTGFDAGFSRRMGERGWIGMTWPRAYGGRERSALERYVVLEEMLAAGAPVAAHWIADRQTGPLILRFGTEAQRATYLPRIAAGACFACIGMSEPDSGSDLAAVRTRAEPVPGGFRVNGTKLWTTYAHESHVMVLFCRTDPKAQRHEGTSQLLIDLRDTPGVTIRPIIDLQGAHHFNEVVFENAFVPEANLIGRLGEGWKQVTAELANERSGPERFLSSMTLLVELIRLLGRAPGDEAAVAVGRLTAHLIVLRRLSRGVARLLQDGADPALQAAIVKDLGSVFEQAIPDVARALVALDPDEPATRRFGEVLARTVMSVPSFSLRGGAREILRGIIARGLGLR</sequence>
<dbReference type="PANTHER" id="PTHR43292">
    <property type="entry name" value="ACYL-COA DEHYDROGENASE"/>
    <property type="match status" value="1"/>
</dbReference>
<dbReference type="AlphaFoldDB" id="A0A6B9FT00"/>
<dbReference type="InterPro" id="IPR052161">
    <property type="entry name" value="Mycobact_Acyl-CoA_DH"/>
</dbReference>
<dbReference type="InterPro" id="IPR046373">
    <property type="entry name" value="Acyl-CoA_Oxase/DH_mid-dom_sf"/>
</dbReference>
<evidence type="ECO:0000259" key="3">
    <source>
        <dbReference type="Pfam" id="PF02771"/>
    </source>
</evidence>
<dbReference type="GO" id="GO:0050660">
    <property type="term" value="F:flavin adenine dinucleotide binding"/>
    <property type="evidence" value="ECO:0007669"/>
    <property type="project" value="InterPro"/>
</dbReference>
<name>A0A6B9FT00_9HYPH</name>
<dbReference type="Gene3D" id="2.40.110.10">
    <property type="entry name" value="Butyryl-CoA Dehydrogenase, subunit A, domain 2"/>
    <property type="match status" value="1"/>
</dbReference>
<keyword evidence="1" id="KW-0560">Oxidoreductase</keyword>
<dbReference type="KEGG" id="mmes:MMSR116_27195"/>
<dbReference type="Pfam" id="PF02770">
    <property type="entry name" value="Acyl-CoA_dh_M"/>
    <property type="match status" value="1"/>
</dbReference>
<evidence type="ECO:0000259" key="2">
    <source>
        <dbReference type="Pfam" id="PF02770"/>
    </source>
</evidence>
<reference evidence="4 5" key="1">
    <citation type="journal article" date="2012" name="Genet. Mol. Biol.">
        <title>Analysis of 16S rRNA and mxaF genes revealing insights into Methylobacterium niche-specific plant association.</title>
        <authorList>
            <person name="Dourado M.N."/>
            <person name="Andreote F.D."/>
            <person name="Dini-Andreote F."/>
            <person name="Conti R."/>
            <person name="Araujo J.M."/>
            <person name="Araujo W.L."/>
        </authorList>
    </citation>
    <scope>NUCLEOTIDE SEQUENCE [LARGE SCALE GENOMIC DNA]</scope>
    <source>
        <strain evidence="4 5">SR1.6/6</strain>
    </source>
</reference>
<dbReference type="InterPro" id="IPR009100">
    <property type="entry name" value="AcylCoA_DH/oxidase_NM_dom_sf"/>
</dbReference>
<reference evidence="4 5" key="2">
    <citation type="journal article" date="2013" name="Genome Announc.">
        <title>Draft Genome Sequence of Methylobacterium mesophilicum Strain SR1.6/6, Isolated from Citrus sinensis.</title>
        <authorList>
            <person name="Marinho Almeida D."/>
            <person name="Dini-Andreote F."/>
            <person name="Camargo Neves A.A."/>
            <person name="Juca Ramos R.T."/>
            <person name="Andreote F.D."/>
            <person name="Carneiro A.R."/>
            <person name="Oliveira de Souza Lima A."/>
            <person name="Caracciolo Gomes de Sa P.H."/>
            <person name="Ribeiro Barbosa M.S."/>
            <person name="Araujo W.L."/>
            <person name="Silva A."/>
        </authorList>
    </citation>
    <scope>NUCLEOTIDE SEQUENCE [LARGE SCALE GENOMIC DNA]</scope>
    <source>
        <strain evidence="4 5">SR1.6/6</strain>
    </source>
</reference>
<protein>
    <submittedName>
        <fullName evidence="4">Acyl-CoA dehydrogenase</fullName>
    </submittedName>
</protein>
<organism evidence="4 5">
    <name type="scientific">Methylobacterium mesophilicum SR1.6/6</name>
    <dbReference type="NCBI Taxonomy" id="908290"/>
    <lineage>
        <taxon>Bacteria</taxon>
        <taxon>Pseudomonadati</taxon>
        <taxon>Pseudomonadota</taxon>
        <taxon>Alphaproteobacteria</taxon>
        <taxon>Hyphomicrobiales</taxon>
        <taxon>Methylobacteriaceae</taxon>
        <taxon>Methylobacterium</taxon>
    </lineage>
</organism>
<evidence type="ECO:0000313" key="4">
    <source>
        <dbReference type="EMBL" id="QGY05172.1"/>
    </source>
</evidence>
<dbReference type="PROSITE" id="PS00072">
    <property type="entry name" value="ACYL_COA_DH_1"/>
    <property type="match status" value="1"/>
</dbReference>
<feature type="domain" description="Acyl-CoA oxidase/dehydrogenase middle" evidence="2">
    <location>
        <begin position="129"/>
        <end position="223"/>
    </location>
</feature>
<evidence type="ECO:0000313" key="5">
    <source>
        <dbReference type="Proteomes" id="UP000012488"/>
    </source>
</evidence>
<gene>
    <name evidence="4" type="ORF">MMSR116_27195</name>
</gene>
<dbReference type="PANTHER" id="PTHR43292:SF4">
    <property type="entry name" value="ACYL-COA DEHYDROGENASE FADE34"/>
    <property type="match status" value="1"/>
</dbReference>
<dbReference type="GO" id="GO:0005886">
    <property type="term" value="C:plasma membrane"/>
    <property type="evidence" value="ECO:0007669"/>
    <property type="project" value="TreeGrafter"/>
</dbReference>
<dbReference type="InterPro" id="IPR013786">
    <property type="entry name" value="AcylCoA_DH/ox_N"/>
</dbReference>
<proteinExistence type="predicted"/>
<dbReference type="GO" id="GO:0003995">
    <property type="term" value="F:acyl-CoA dehydrogenase activity"/>
    <property type="evidence" value="ECO:0007669"/>
    <property type="project" value="InterPro"/>
</dbReference>
<dbReference type="EMBL" id="CP043538">
    <property type="protein sequence ID" value="QGY05172.1"/>
    <property type="molecule type" value="Genomic_DNA"/>
</dbReference>